<reference evidence="1 2" key="1">
    <citation type="submission" date="2015-01" db="EMBL/GenBank/DDBJ databases">
        <title>Evolution of Trichinella species and genotypes.</title>
        <authorList>
            <person name="Korhonen P.K."/>
            <person name="Edoardo P."/>
            <person name="Giuseppe L.R."/>
            <person name="Gasser R.B."/>
        </authorList>
    </citation>
    <scope>NUCLEOTIDE SEQUENCE [LARGE SCALE GENOMIC DNA]</scope>
    <source>
        <strain evidence="1">ISS470</strain>
    </source>
</reference>
<name>A0A0V1DKR4_TRIPS</name>
<dbReference type="Proteomes" id="UP000054995">
    <property type="component" value="Unassembled WGS sequence"/>
</dbReference>
<organism evidence="1 2">
    <name type="scientific">Trichinella pseudospiralis</name>
    <name type="common">Parasitic roundworm</name>
    <dbReference type="NCBI Taxonomy" id="6337"/>
    <lineage>
        <taxon>Eukaryota</taxon>
        <taxon>Metazoa</taxon>
        <taxon>Ecdysozoa</taxon>
        <taxon>Nematoda</taxon>
        <taxon>Enoplea</taxon>
        <taxon>Dorylaimia</taxon>
        <taxon>Trichinellida</taxon>
        <taxon>Trichinellidae</taxon>
        <taxon>Trichinella</taxon>
    </lineage>
</organism>
<keyword evidence="2" id="KW-1185">Reference proteome</keyword>
<dbReference type="EMBL" id="JYDT01004289">
    <property type="protein sequence ID" value="KRY61762.1"/>
    <property type="molecule type" value="Genomic_DNA"/>
</dbReference>
<sequence length="42" mass="5005">MKKNMEWFFGNFQEEMATGGTKTALVFERKRKETRDSMRISS</sequence>
<evidence type="ECO:0000313" key="2">
    <source>
        <dbReference type="Proteomes" id="UP000054995"/>
    </source>
</evidence>
<dbReference type="AlphaFoldDB" id="A0A0V1DKR4"/>
<proteinExistence type="predicted"/>
<gene>
    <name evidence="1" type="ORF">T4D_9241</name>
</gene>
<protein>
    <submittedName>
        <fullName evidence="1">Uncharacterized protein</fullName>
    </submittedName>
</protein>
<accession>A0A0V1DKR4</accession>
<comment type="caution">
    <text evidence="1">The sequence shown here is derived from an EMBL/GenBank/DDBJ whole genome shotgun (WGS) entry which is preliminary data.</text>
</comment>
<evidence type="ECO:0000313" key="1">
    <source>
        <dbReference type="EMBL" id="KRY61762.1"/>
    </source>
</evidence>